<dbReference type="PANTHER" id="PTHR43667:SF1">
    <property type="entry name" value="CYCLOPROPANE-FATTY-ACYL-PHOSPHOLIPID SYNTHASE"/>
    <property type="match status" value="1"/>
</dbReference>
<keyword evidence="4" id="KW-0949">S-adenosyl-L-methionine</keyword>
<dbReference type="InterPro" id="IPR003333">
    <property type="entry name" value="CMAS"/>
</dbReference>
<evidence type="ECO:0000256" key="2">
    <source>
        <dbReference type="ARBA" id="ARBA00022603"/>
    </source>
</evidence>
<dbReference type="InterPro" id="IPR050723">
    <property type="entry name" value="CFA/CMAS"/>
</dbReference>
<proteinExistence type="inferred from homology"/>
<dbReference type="CDD" id="cd02440">
    <property type="entry name" value="AdoMet_MTases"/>
    <property type="match status" value="1"/>
</dbReference>
<dbReference type="GO" id="GO:0032259">
    <property type="term" value="P:methylation"/>
    <property type="evidence" value="ECO:0007669"/>
    <property type="project" value="UniProtKB-KW"/>
</dbReference>
<evidence type="ECO:0008006" key="7">
    <source>
        <dbReference type="Google" id="ProtNLM"/>
    </source>
</evidence>
<evidence type="ECO:0000256" key="4">
    <source>
        <dbReference type="ARBA" id="ARBA00022691"/>
    </source>
</evidence>
<evidence type="ECO:0000256" key="5">
    <source>
        <dbReference type="ARBA" id="ARBA00023098"/>
    </source>
</evidence>
<dbReference type="InterPro" id="IPR029063">
    <property type="entry name" value="SAM-dependent_MTases_sf"/>
</dbReference>
<dbReference type="PANTHER" id="PTHR43667">
    <property type="entry name" value="CYCLOPROPANE-FATTY-ACYL-PHOSPHOLIPID SYNTHASE"/>
    <property type="match status" value="1"/>
</dbReference>
<comment type="similarity">
    <text evidence="1">Belongs to the CFA/CMAS family.</text>
</comment>
<accession>A0A381XAW5</accession>
<feature type="non-terminal residue" evidence="6">
    <location>
        <position position="1"/>
    </location>
</feature>
<dbReference type="GO" id="GO:0008168">
    <property type="term" value="F:methyltransferase activity"/>
    <property type="evidence" value="ECO:0007669"/>
    <property type="project" value="UniProtKB-KW"/>
</dbReference>
<dbReference type="EMBL" id="UINC01014459">
    <property type="protein sequence ID" value="SVA61641.1"/>
    <property type="molecule type" value="Genomic_DNA"/>
</dbReference>
<dbReference type="GO" id="GO:0008610">
    <property type="term" value="P:lipid biosynthetic process"/>
    <property type="evidence" value="ECO:0007669"/>
    <property type="project" value="InterPro"/>
</dbReference>
<evidence type="ECO:0000256" key="1">
    <source>
        <dbReference type="ARBA" id="ARBA00010815"/>
    </source>
</evidence>
<dbReference type="AlphaFoldDB" id="A0A381XAW5"/>
<dbReference type="Gene3D" id="3.40.50.150">
    <property type="entry name" value="Vaccinia Virus protein VP39"/>
    <property type="match status" value="1"/>
</dbReference>
<gene>
    <name evidence="6" type="ORF">METZ01_LOCUS114495</name>
</gene>
<dbReference type="Pfam" id="PF02353">
    <property type="entry name" value="CMAS"/>
    <property type="match status" value="1"/>
</dbReference>
<keyword evidence="5" id="KW-0443">Lipid metabolism</keyword>
<sequence>AQEAKMALICRKLQLKPGMRVLDVGCGWGGLSRWMTMRHEVEVTAITISQEQADFARQRCQGLPVMIELMDYRDLSGQFDCIVSVGMFEHVGRQNYANYFKIMHSLLVPGGLFLLQTIGARRHVYSVDPWIEKYIFPNGMLPPARAIVDGTDKLFTIEDWHNFGADYDRTLMAWYQNFVDAWPSLSGKYDERFRRMFEYYLLTCAGAFRARENQLWQVVLSAGGTSGGYQSIR</sequence>
<dbReference type="SUPFAM" id="SSF53335">
    <property type="entry name" value="S-adenosyl-L-methionine-dependent methyltransferases"/>
    <property type="match status" value="1"/>
</dbReference>
<reference evidence="6" key="1">
    <citation type="submission" date="2018-05" db="EMBL/GenBank/DDBJ databases">
        <authorList>
            <person name="Lanie J.A."/>
            <person name="Ng W.-L."/>
            <person name="Kazmierczak K.M."/>
            <person name="Andrzejewski T.M."/>
            <person name="Davidsen T.M."/>
            <person name="Wayne K.J."/>
            <person name="Tettelin H."/>
            <person name="Glass J.I."/>
            <person name="Rusch D."/>
            <person name="Podicherti R."/>
            <person name="Tsui H.-C.T."/>
            <person name="Winkler M.E."/>
        </authorList>
    </citation>
    <scope>NUCLEOTIDE SEQUENCE</scope>
</reference>
<keyword evidence="2" id="KW-0489">Methyltransferase</keyword>
<protein>
    <recommendedName>
        <fullName evidence="7">Polyketide synthase methyltransferase domain-containing protein</fullName>
    </recommendedName>
</protein>
<evidence type="ECO:0000256" key="3">
    <source>
        <dbReference type="ARBA" id="ARBA00022679"/>
    </source>
</evidence>
<name>A0A381XAW5_9ZZZZ</name>
<keyword evidence="3" id="KW-0808">Transferase</keyword>
<dbReference type="PIRSF" id="PIRSF003085">
    <property type="entry name" value="CMAS"/>
    <property type="match status" value="1"/>
</dbReference>
<organism evidence="6">
    <name type="scientific">marine metagenome</name>
    <dbReference type="NCBI Taxonomy" id="408172"/>
    <lineage>
        <taxon>unclassified sequences</taxon>
        <taxon>metagenomes</taxon>
        <taxon>ecological metagenomes</taxon>
    </lineage>
</organism>
<evidence type="ECO:0000313" key="6">
    <source>
        <dbReference type="EMBL" id="SVA61641.1"/>
    </source>
</evidence>